<organism evidence="1 2">
    <name type="scientific">Kipferlia bialata</name>
    <dbReference type="NCBI Taxonomy" id="797122"/>
    <lineage>
        <taxon>Eukaryota</taxon>
        <taxon>Metamonada</taxon>
        <taxon>Carpediemonas-like organisms</taxon>
        <taxon>Kipferlia</taxon>
    </lineage>
</organism>
<protein>
    <recommendedName>
        <fullName evidence="3">NAD(P)-binding domain-containing protein</fullName>
    </recommendedName>
</protein>
<proteinExistence type="predicted"/>
<keyword evidence="2" id="KW-1185">Reference proteome</keyword>
<accession>A0A9K3CQ94</accession>
<feature type="non-terminal residue" evidence="1">
    <location>
        <position position="1"/>
    </location>
</feature>
<dbReference type="PANTHER" id="PTHR14097">
    <property type="entry name" value="OXIDOREDUCTASE HTATIP2"/>
    <property type="match status" value="1"/>
</dbReference>
<sequence length="207" mass="23042">RPTGVVHPNAAKMTEVIHMDYEDYSSVRAHLEGVDMCFFCIGVYTGKVSPSEYRRLTATVPIACGRALRESSPRATFILLSSERADQTQRSRKAFRKYKGEAEAGLLSLGLDSMHFFRPGMIIPAIKRKAPTTAYAITDTLLVPILRLIWTDAVVRSDDLGMVMVRVGIHGRPMPRGTTTPVIHNKEIKSIRRGMQQRVCGKGAGRR</sequence>
<dbReference type="PANTHER" id="PTHR14097:SF8">
    <property type="entry name" value="NAD(P)-BINDING DOMAIN-CONTAINING PROTEIN"/>
    <property type="match status" value="1"/>
</dbReference>
<evidence type="ECO:0000313" key="1">
    <source>
        <dbReference type="EMBL" id="GIQ80407.1"/>
    </source>
</evidence>
<dbReference type="AlphaFoldDB" id="A0A9K3CQ94"/>
<dbReference type="SUPFAM" id="SSF51735">
    <property type="entry name" value="NAD(P)-binding Rossmann-fold domains"/>
    <property type="match status" value="1"/>
</dbReference>
<dbReference type="InterPro" id="IPR036291">
    <property type="entry name" value="NAD(P)-bd_dom_sf"/>
</dbReference>
<dbReference type="Gene3D" id="3.40.50.720">
    <property type="entry name" value="NAD(P)-binding Rossmann-like Domain"/>
    <property type="match status" value="1"/>
</dbReference>
<dbReference type="EMBL" id="BDIP01000164">
    <property type="protein sequence ID" value="GIQ80407.1"/>
    <property type="molecule type" value="Genomic_DNA"/>
</dbReference>
<evidence type="ECO:0008006" key="3">
    <source>
        <dbReference type="Google" id="ProtNLM"/>
    </source>
</evidence>
<gene>
    <name evidence="1" type="ORF">KIPB_001203</name>
</gene>
<reference evidence="1 2" key="1">
    <citation type="journal article" date="2018" name="PLoS ONE">
        <title>The draft genome of Kipferlia bialata reveals reductive genome evolution in fornicate parasites.</title>
        <authorList>
            <person name="Tanifuji G."/>
            <person name="Takabayashi S."/>
            <person name="Kume K."/>
            <person name="Takagi M."/>
            <person name="Nakayama T."/>
            <person name="Kamikawa R."/>
            <person name="Inagaki Y."/>
            <person name="Hashimoto T."/>
        </authorList>
    </citation>
    <scope>NUCLEOTIDE SEQUENCE [LARGE SCALE GENOMIC DNA]</scope>
    <source>
        <strain evidence="1">NY0173</strain>
    </source>
</reference>
<evidence type="ECO:0000313" key="2">
    <source>
        <dbReference type="Proteomes" id="UP000265618"/>
    </source>
</evidence>
<comment type="caution">
    <text evidence="1">The sequence shown here is derived from an EMBL/GenBank/DDBJ whole genome shotgun (WGS) entry which is preliminary data.</text>
</comment>
<name>A0A9K3CQ94_9EUKA</name>
<dbReference type="Proteomes" id="UP000265618">
    <property type="component" value="Unassembled WGS sequence"/>
</dbReference>
<dbReference type="OrthoDB" id="9975943at2759"/>